<proteinExistence type="predicted"/>
<feature type="region of interest" description="Disordered" evidence="1">
    <location>
        <begin position="128"/>
        <end position="199"/>
    </location>
</feature>
<keyword evidence="2" id="KW-0812">Transmembrane</keyword>
<keyword evidence="2" id="KW-1133">Transmembrane helix</keyword>
<keyword evidence="4" id="KW-1185">Reference proteome</keyword>
<dbReference type="EMBL" id="CM001884">
    <property type="protein sequence ID" value="EOY25535.1"/>
    <property type="molecule type" value="Genomic_DNA"/>
</dbReference>
<feature type="compositionally biased region" description="Basic and acidic residues" evidence="1">
    <location>
        <begin position="138"/>
        <end position="172"/>
    </location>
</feature>
<reference evidence="3 4" key="1">
    <citation type="journal article" date="2013" name="Genome Biol.">
        <title>The genome sequence of the most widely cultivated cacao type and its use to identify candidate genes regulating pod color.</title>
        <authorList>
            <person name="Motamayor J.C."/>
            <person name="Mockaitis K."/>
            <person name="Schmutz J."/>
            <person name="Haiminen N."/>
            <person name="Iii D.L."/>
            <person name="Cornejo O."/>
            <person name="Findley S.D."/>
            <person name="Zheng P."/>
            <person name="Utro F."/>
            <person name="Royaert S."/>
            <person name="Saski C."/>
            <person name="Jenkins J."/>
            <person name="Podicheti R."/>
            <person name="Zhao M."/>
            <person name="Scheffler B.E."/>
            <person name="Stack J.C."/>
            <person name="Feltus F.A."/>
            <person name="Mustiga G.M."/>
            <person name="Amores F."/>
            <person name="Phillips W."/>
            <person name="Marelli J.P."/>
            <person name="May G.D."/>
            <person name="Shapiro H."/>
            <person name="Ma J."/>
            <person name="Bustamante C.D."/>
            <person name="Schnell R.J."/>
            <person name="Main D."/>
            <person name="Gilbert D."/>
            <person name="Parida L."/>
            <person name="Kuhn D.N."/>
        </authorList>
    </citation>
    <scope>NUCLEOTIDE SEQUENCE [LARGE SCALE GENOMIC DNA]</scope>
    <source>
        <strain evidence="4">cv. Matina 1-6</strain>
    </source>
</reference>
<dbReference type="InParanoid" id="A0A061G6N7"/>
<keyword evidence="2" id="KW-0472">Membrane</keyword>
<feature type="compositionally biased region" description="Polar residues" evidence="1">
    <location>
        <begin position="187"/>
        <end position="199"/>
    </location>
</feature>
<dbReference type="AlphaFoldDB" id="A0A061G6N7"/>
<dbReference type="Gramene" id="EOY25535">
    <property type="protein sequence ID" value="EOY25535"/>
    <property type="gene ID" value="TCM_026933"/>
</dbReference>
<sequence>MDINPMAANNTFADSLAKSGVEKVDTMVFLGRLLHRKVGHCLLYWTWRRWCCTDCVCDVWSYIYGVMLSWPLGLMSVGNGCPWCTGRPLDGFGWVCLCLQQYLLQMAAKTLFIALLALTCFVALASGHRGGSAQKSPDNYKPDSEDVSLKPTKAIETDDRGNAAISNDHRDGAVPSQSHHTHSSHQNFHQAADSNTNQKEGTSAIISFISSLITG</sequence>
<feature type="transmembrane region" description="Helical" evidence="2">
    <location>
        <begin position="102"/>
        <end position="125"/>
    </location>
</feature>
<dbReference type="Proteomes" id="UP000026915">
    <property type="component" value="Chromosome 6"/>
</dbReference>
<protein>
    <submittedName>
        <fullName evidence="3">Uncharacterized protein</fullName>
    </submittedName>
</protein>
<evidence type="ECO:0000313" key="3">
    <source>
        <dbReference type="EMBL" id="EOY25535.1"/>
    </source>
</evidence>
<organism evidence="3 4">
    <name type="scientific">Theobroma cacao</name>
    <name type="common">Cacao</name>
    <name type="synonym">Cocoa</name>
    <dbReference type="NCBI Taxonomy" id="3641"/>
    <lineage>
        <taxon>Eukaryota</taxon>
        <taxon>Viridiplantae</taxon>
        <taxon>Streptophyta</taxon>
        <taxon>Embryophyta</taxon>
        <taxon>Tracheophyta</taxon>
        <taxon>Spermatophyta</taxon>
        <taxon>Magnoliopsida</taxon>
        <taxon>eudicotyledons</taxon>
        <taxon>Gunneridae</taxon>
        <taxon>Pentapetalae</taxon>
        <taxon>rosids</taxon>
        <taxon>malvids</taxon>
        <taxon>Malvales</taxon>
        <taxon>Malvaceae</taxon>
        <taxon>Byttnerioideae</taxon>
        <taxon>Theobroma</taxon>
    </lineage>
</organism>
<evidence type="ECO:0000256" key="1">
    <source>
        <dbReference type="SAM" id="MobiDB-lite"/>
    </source>
</evidence>
<evidence type="ECO:0000256" key="2">
    <source>
        <dbReference type="SAM" id="Phobius"/>
    </source>
</evidence>
<accession>A0A061G6N7</accession>
<gene>
    <name evidence="3" type="ORF">TCM_026933</name>
</gene>
<evidence type="ECO:0000313" key="4">
    <source>
        <dbReference type="Proteomes" id="UP000026915"/>
    </source>
</evidence>
<name>A0A061G6N7_THECC</name>
<dbReference type="HOGENOM" id="CLU_1285290_0_0_1"/>